<organism evidence="2 3">
    <name type="scientific">Pseudocercospora eumusae</name>
    <dbReference type="NCBI Taxonomy" id="321146"/>
    <lineage>
        <taxon>Eukaryota</taxon>
        <taxon>Fungi</taxon>
        <taxon>Dikarya</taxon>
        <taxon>Ascomycota</taxon>
        <taxon>Pezizomycotina</taxon>
        <taxon>Dothideomycetes</taxon>
        <taxon>Dothideomycetidae</taxon>
        <taxon>Mycosphaerellales</taxon>
        <taxon>Mycosphaerellaceae</taxon>
        <taxon>Pseudocercospora</taxon>
    </lineage>
</organism>
<protein>
    <recommendedName>
        <fullName evidence="4">Ecp2 effector protein domain-containing protein</fullName>
    </recommendedName>
</protein>
<dbReference type="AlphaFoldDB" id="A0A139H2J1"/>
<gene>
    <name evidence="2" type="ORF">AC578_9424</name>
</gene>
<evidence type="ECO:0000256" key="1">
    <source>
        <dbReference type="SAM" id="SignalP"/>
    </source>
</evidence>
<name>A0A139H2J1_9PEZI</name>
<keyword evidence="3" id="KW-1185">Reference proteome</keyword>
<proteinExistence type="predicted"/>
<dbReference type="OrthoDB" id="3648681at2759"/>
<feature type="signal peptide" evidence="1">
    <location>
        <begin position="1"/>
        <end position="17"/>
    </location>
</feature>
<keyword evidence="1" id="KW-0732">Signal</keyword>
<accession>A0A139H2J1</accession>
<feature type="chain" id="PRO_5007806350" description="Ecp2 effector protein domain-containing protein" evidence="1">
    <location>
        <begin position="18"/>
        <end position="209"/>
    </location>
</feature>
<evidence type="ECO:0000313" key="2">
    <source>
        <dbReference type="EMBL" id="KXS96677.1"/>
    </source>
</evidence>
<evidence type="ECO:0000313" key="3">
    <source>
        <dbReference type="Proteomes" id="UP000070133"/>
    </source>
</evidence>
<sequence length="209" mass="22518">MKLACLAAFAMCSLARSDTTVTQTVTATITAAPTTMTTKGSAYPNITSAESTYSTATSIAPTCTKPPMPGPDVIPYGRGVVYHPENCTYSDAMIPSGVTPPALGPPEVQCKIKWAVFQDSIDISWSEDTGVTPQMLHEKLTDCGNVHDVRLYDRMDSEPDDDIDWDKAAPNARWWIRALAGLGKHYCIQDSISKAGYSGPPFTCKGLGY</sequence>
<comment type="caution">
    <text evidence="2">The sequence shown here is derived from an EMBL/GenBank/DDBJ whole genome shotgun (WGS) entry which is preliminary data.</text>
</comment>
<dbReference type="EMBL" id="LFZN01000166">
    <property type="protein sequence ID" value="KXS96677.1"/>
    <property type="molecule type" value="Genomic_DNA"/>
</dbReference>
<reference evidence="2 3" key="1">
    <citation type="submission" date="2015-07" db="EMBL/GenBank/DDBJ databases">
        <title>Comparative genomics of the Sigatoka disease complex on banana suggests a link between parallel evolutionary changes in Pseudocercospora fijiensis and Pseudocercospora eumusae and increased virulence on the banana host.</title>
        <authorList>
            <person name="Chang T.-C."/>
            <person name="Salvucci A."/>
            <person name="Crous P.W."/>
            <person name="Stergiopoulos I."/>
        </authorList>
    </citation>
    <scope>NUCLEOTIDE SEQUENCE [LARGE SCALE GENOMIC DNA]</scope>
    <source>
        <strain evidence="2 3">CBS 114824</strain>
    </source>
</reference>
<evidence type="ECO:0008006" key="4">
    <source>
        <dbReference type="Google" id="ProtNLM"/>
    </source>
</evidence>
<dbReference type="Proteomes" id="UP000070133">
    <property type="component" value="Unassembled WGS sequence"/>
</dbReference>